<dbReference type="PANTHER" id="PTHR35369:SF2">
    <property type="entry name" value="BLR3025 PROTEIN"/>
    <property type="match status" value="1"/>
</dbReference>
<evidence type="ECO:0000256" key="1">
    <source>
        <dbReference type="ARBA" id="ARBA00010945"/>
    </source>
</evidence>
<dbReference type="RefSeq" id="WP_074238440.1">
    <property type="nucleotide sequence ID" value="NZ_FSRA01000001.1"/>
</dbReference>
<dbReference type="InterPro" id="IPR043502">
    <property type="entry name" value="DNA/RNA_pol_sf"/>
</dbReference>
<dbReference type="InterPro" id="IPR001126">
    <property type="entry name" value="UmuC"/>
</dbReference>
<evidence type="ECO:0000256" key="2">
    <source>
        <dbReference type="ARBA" id="ARBA00022763"/>
    </source>
</evidence>
<organism evidence="4 5">
    <name type="scientific">Chitinophaga niabensis</name>
    <dbReference type="NCBI Taxonomy" id="536979"/>
    <lineage>
        <taxon>Bacteria</taxon>
        <taxon>Pseudomonadati</taxon>
        <taxon>Bacteroidota</taxon>
        <taxon>Chitinophagia</taxon>
        <taxon>Chitinophagales</taxon>
        <taxon>Chitinophagaceae</taxon>
        <taxon>Chitinophaga</taxon>
    </lineage>
</organism>
<protein>
    <submittedName>
        <fullName evidence="4">Protein ImuB</fullName>
    </submittedName>
</protein>
<dbReference type="CDD" id="cd03468">
    <property type="entry name" value="PolY_like"/>
    <property type="match status" value="1"/>
</dbReference>
<dbReference type="Pfam" id="PF00817">
    <property type="entry name" value="IMS"/>
    <property type="match status" value="1"/>
</dbReference>
<dbReference type="EMBL" id="FSRA01000001">
    <property type="protein sequence ID" value="SIN77734.1"/>
    <property type="molecule type" value="Genomic_DNA"/>
</dbReference>
<dbReference type="Gene3D" id="3.30.70.270">
    <property type="match status" value="1"/>
</dbReference>
<dbReference type="InterPro" id="IPR050356">
    <property type="entry name" value="SulA_CellDiv_inhibitor"/>
</dbReference>
<dbReference type="InterPro" id="IPR043128">
    <property type="entry name" value="Rev_trsase/Diguanyl_cyclase"/>
</dbReference>
<feature type="domain" description="UmuC" evidence="3">
    <location>
        <begin position="18"/>
        <end position="149"/>
    </location>
</feature>
<dbReference type="PANTHER" id="PTHR35369">
    <property type="entry name" value="BLR3025 PROTEIN-RELATED"/>
    <property type="match status" value="1"/>
</dbReference>
<dbReference type="Gene3D" id="3.40.1170.60">
    <property type="match status" value="1"/>
</dbReference>
<proteinExistence type="inferred from homology"/>
<comment type="similarity">
    <text evidence="1">Belongs to the DNA polymerase type-Y family.</text>
</comment>
<dbReference type="GO" id="GO:0006281">
    <property type="term" value="P:DNA repair"/>
    <property type="evidence" value="ECO:0007669"/>
    <property type="project" value="InterPro"/>
</dbReference>
<dbReference type="SUPFAM" id="SSF56672">
    <property type="entry name" value="DNA/RNA polymerases"/>
    <property type="match status" value="1"/>
</dbReference>
<keyword evidence="2" id="KW-0227">DNA damage</keyword>
<name>A0A1N6E3Z6_9BACT</name>
<keyword evidence="5" id="KW-1185">Reference proteome</keyword>
<evidence type="ECO:0000313" key="5">
    <source>
        <dbReference type="Proteomes" id="UP000185003"/>
    </source>
</evidence>
<reference evidence="4 5" key="1">
    <citation type="submission" date="2016-11" db="EMBL/GenBank/DDBJ databases">
        <authorList>
            <person name="Jaros S."/>
            <person name="Januszkiewicz K."/>
            <person name="Wedrychowicz H."/>
        </authorList>
    </citation>
    <scope>NUCLEOTIDE SEQUENCE [LARGE SCALE GENOMIC DNA]</scope>
    <source>
        <strain evidence="4 5">DSM 24787</strain>
    </source>
</reference>
<dbReference type="STRING" id="536979.SAMN04488055_1285"/>
<dbReference type="Proteomes" id="UP000185003">
    <property type="component" value="Unassembled WGS sequence"/>
</dbReference>
<dbReference type="OrthoDB" id="625722at2"/>
<evidence type="ECO:0000313" key="4">
    <source>
        <dbReference type="EMBL" id="SIN77734.1"/>
    </source>
</evidence>
<dbReference type="AlphaFoldDB" id="A0A1N6E3Z6"/>
<sequence>MEKRFVAIWFRYLETDWMIIRQPRLKGIPFVFSSKVHNRMLVAAASPDAERHGIYPGIPLADAKAILPALEVFDQKPDRKQNLLKGIGEWCIRYTPIAAVDLPDGLILDASGCAHLWGGENEYLKEITCRLRTAGYDVAAAISTTVGTSWAVARFGNEKIIAPGGQLEALMSLPPAALRLEESILQRLKKLGFYQISSFITMPPSVLRRRFGQQLLDRIAEAVGNKAEPITPLQIIAPYEERLPCLEPLKTATAIKIAIERLLHGLCHRMKSEGKGVRRARLKCFRIDGEIQQVEIGTSRASHHVEHLFKLFELQVQTIRPALGIDLFLLEAIKIEEVSQAQEKLWAGPPGLDNARVSELLDRVSNKVGSDAIHRYLPVEQNWPERSFKVAASLDEKPSTAWRTDYPRPVLILRQPEPIQVTAPIPDYPPMNFRYKGALYETRKADGPERIEREWWIEEGQHRDYYVVEDKNGQRFWLFRSGHYSEDQTQQWFIHGFFA</sequence>
<gene>
    <name evidence="4" type="ORF">SAMN04488055_1285</name>
</gene>
<accession>A0A1N6E3Z6</accession>
<evidence type="ECO:0000259" key="3">
    <source>
        <dbReference type="Pfam" id="PF00817"/>
    </source>
</evidence>